<evidence type="ECO:0000256" key="3">
    <source>
        <dbReference type="ARBA" id="ARBA00023163"/>
    </source>
</evidence>
<name>A0ABT1W6W5_9PROT</name>
<feature type="DNA-binding region" description="H-T-H motif" evidence="4">
    <location>
        <begin position="37"/>
        <end position="56"/>
    </location>
</feature>
<dbReference type="InterPro" id="IPR001647">
    <property type="entry name" value="HTH_TetR"/>
</dbReference>
<dbReference type="Pfam" id="PF00440">
    <property type="entry name" value="TetR_N"/>
    <property type="match status" value="1"/>
</dbReference>
<dbReference type="Gene3D" id="1.10.357.10">
    <property type="entry name" value="Tetracycline Repressor, domain 2"/>
    <property type="match status" value="1"/>
</dbReference>
<dbReference type="InterPro" id="IPR050109">
    <property type="entry name" value="HTH-type_TetR-like_transc_reg"/>
</dbReference>
<dbReference type="Proteomes" id="UP001524587">
    <property type="component" value="Unassembled WGS sequence"/>
</dbReference>
<dbReference type="InterPro" id="IPR036271">
    <property type="entry name" value="Tet_transcr_reg_TetR-rel_C_sf"/>
</dbReference>
<dbReference type="PANTHER" id="PTHR30055:SF234">
    <property type="entry name" value="HTH-TYPE TRANSCRIPTIONAL REGULATOR BETI"/>
    <property type="match status" value="1"/>
</dbReference>
<dbReference type="PROSITE" id="PS50977">
    <property type="entry name" value="HTH_TETR_2"/>
    <property type="match status" value="1"/>
</dbReference>
<evidence type="ECO:0000313" key="6">
    <source>
        <dbReference type="EMBL" id="MCQ8278621.1"/>
    </source>
</evidence>
<evidence type="ECO:0000256" key="2">
    <source>
        <dbReference type="ARBA" id="ARBA00023125"/>
    </source>
</evidence>
<keyword evidence="3" id="KW-0804">Transcription</keyword>
<sequence>MSGQAVRTELFPEGDTKRRILDAAEVLFVAHGADDMSLRAVTSSAGLNIAAVNYHFGNKDNLIESLLARRLDPLNDERARMLAECERRWPDRQLTVDHVLAAMFVPALRLAGAGGEETLRGAQFFGRAYSDPSPIVTAFVKHRYEAVTVRFLEAFARTLPHLPRADLRLRLAVVLKSVAGLIAGPEMPDLLAAFVRNGMGPEQSERRFLGSLGSLMSGALRAPLRADNTAFNEIFALPEASPAEARSESNREGSP</sequence>
<proteinExistence type="predicted"/>
<reference evidence="6 7" key="1">
    <citation type="submission" date="2022-06" db="EMBL/GenBank/DDBJ databases">
        <title>Endosaccharibacter gen. nov., sp. nov., endophytic bacteria isolated from sugarcane.</title>
        <authorList>
            <person name="Pitiwittayakul N."/>
            <person name="Yukphan P."/>
            <person name="Charoenyingcharoen P."/>
            <person name="Tanasupawat S."/>
        </authorList>
    </citation>
    <scope>NUCLEOTIDE SEQUENCE [LARGE SCALE GENOMIC DNA]</scope>
    <source>
        <strain evidence="6 7">KSS8</strain>
    </source>
</reference>
<comment type="caution">
    <text evidence="6">The sequence shown here is derived from an EMBL/GenBank/DDBJ whole genome shotgun (WGS) entry which is preliminary data.</text>
</comment>
<evidence type="ECO:0000256" key="4">
    <source>
        <dbReference type="PROSITE-ProRule" id="PRU00335"/>
    </source>
</evidence>
<dbReference type="SUPFAM" id="SSF48498">
    <property type="entry name" value="Tetracyclin repressor-like, C-terminal domain"/>
    <property type="match status" value="1"/>
</dbReference>
<organism evidence="6 7">
    <name type="scientific">Endosaccharibacter trunci</name>
    <dbReference type="NCBI Taxonomy" id="2812733"/>
    <lineage>
        <taxon>Bacteria</taxon>
        <taxon>Pseudomonadati</taxon>
        <taxon>Pseudomonadota</taxon>
        <taxon>Alphaproteobacteria</taxon>
        <taxon>Acetobacterales</taxon>
        <taxon>Acetobacteraceae</taxon>
        <taxon>Endosaccharibacter</taxon>
    </lineage>
</organism>
<dbReference type="PRINTS" id="PR00455">
    <property type="entry name" value="HTHTETR"/>
</dbReference>
<dbReference type="RefSeq" id="WP_422864103.1">
    <property type="nucleotide sequence ID" value="NZ_JAMSKV010000007.1"/>
</dbReference>
<keyword evidence="2 4" id="KW-0238">DNA-binding</keyword>
<dbReference type="Pfam" id="PF17939">
    <property type="entry name" value="TetR_C_30"/>
    <property type="match status" value="1"/>
</dbReference>
<dbReference type="PANTHER" id="PTHR30055">
    <property type="entry name" value="HTH-TYPE TRANSCRIPTIONAL REGULATOR RUTR"/>
    <property type="match status" value="1"/>
</dbReference>
<dbReference type="InterPro" id="IPR041586">
    <property type="entry name" value="PsrA_TetR_C"/>
</dbReference>
<dbReference type="SUPFAM" id="SSF46689">
    <property type="entry name" value="Homeodomain-like"/>
    <property type="match status" value="1"/>
</dbReference>
<evidence type="ECO:0000256" key="1">
    <source>
        <dbReference type="ARBA" id="ARBA00023015"/>
    </source>
</evidence>
<gene>
    <name evidence="6" type="ORF">NFI95_09170</name>
</gene>
<evidence type="ECO:0000259" key="5">
    <source>
        <dbReference type="PROSITE" id="PS50977"/>
    </source>
</evidence>
<keyword evidence="1" id="KW-0805">Transcription regulation</keyword>
<keyword evidence="7" id="KW-1185">Reference proteome</keyword>
<protein>
    <submittedName>
        <fullName evidence="6">TetR family transcriptional regulator</fullName>
    </submittedName>
</protein>
<dbReference type="EMBL" id="JAMSKV010000007">
    <property type="protein sequence ID" value="MCQ8278621.1"/>
    <property type="molecule type" value="Genomic_DNA"/>
</dbReference>
<dbReference type="InterPro" id="IPR009057">
    <property type="entry name" value="Homeodomain-like_sf"/>
</dbReference>
<evidence type="ECO:0000313" key="7">
    <source>
        <dbReference type="Proteomes" id="UP001524587"/>
    </source>
</evidence>
<feature type="domain" description="HTH tetR-type" evidence="5">
    <location>
        <begin position="14"/>
        <end position="74"/>
    </location>
</feature>
<accession>A0ABT1W6W5</accession>